<name>A0ABR4BIZ5_9LECA</name>
<dbReference type="EMBL" id="JBHFEH010000004">
    <property type="protein sequence ID" value="KAL2057700.1"/>
    <property type="molecule type" value="Genomic_DNA"/>
</dbReference>
<protein>
    <submittedName>
        <fullName evidence="1">Uncharacterized protein</fullName>
    </submittedName>
</protein>
<organism evidence="1 2">
    <name type="scientific">Lepraria finkii</name>
    <dbReference type="NCBI Taxonomy" id="1340010"/>
    <lineage>
        <taxon>Eukaryota</taxon>
        <taxon>Fungi</taxon>
        <taxon>Dikarya</taxon>
        <taxon>Ascomycota</taxon>
        <taxon>Pezizomycotina</taxon>
        <taxon>Lecanoromycetes</taxon>
        <taxon>OSLEUM clade</taxon>
        <taxon>Lecanoromycetidae</taxon>
        <taxon>Lecanorales</taxon>
        <taxon>Lecanorineae</taxon>
        <taxon>Stereocaulaceae</taxon>
        <taxon>Lepraria</taxon>
    </lineage>
</organism>
<dbReference type="Proteomes" id="UP001590951">
    <property type="component" value="Unassembled WGS sequence"/>
</dbReference>
<sequence length="122" mass="13472">MLTVTTSTVLATPLHPHFNISQLTTLLHLPANFSYPALSNAHPICIEDLAWSAGVIGKVSAAGYEGTCRGTLNLLNYIEPIDSTERKFLVSTYRVMPILVWKHRGDMSIAVSSEILLLHVWL</sequence>
<reference evidence="1 2" key="1">
    <citation type="submission" date="2024-09" db="EMBL/GenBank/DDBJ databases">
        <title>Rethinking Asexuality: The Enigmatic Case of Functional Sexual Genes in Lepraria (Stereocaulaceae).</title>
        <authorList>
            <person name="Doellman M."/>
            <person name="Sun Y."/>
            <person name="Barcenas-Pena A."/>
            <person name="Lumbsch H.T."/>
            <person name="Grewe F."/>
        </authorList>
    </citation>
    <scope>NUCLEOTIDE SEQUENCE [LARGE SCALE GENOMIC DNA]</scope>
    <source>
        <strain evidence="1 2">Grewe 0041</strain>
    </source>
</reference>
<gene>
    <name evidence="1" type="ORF">ABVK25_002084</name>
</gene>
<evidence type="ECO:0000313" key="2">
    <source>
        <dbReference type="Proteomes" id="UP001590951"/>
    </source>
</evidence>
<accession>A0ABR4BIZ5</accession>
<comment type="caution">
    <text evidence="1">The sequence shown here is derived from an EMBL/GenBank/DDBJ whole genome shotgun (WGS) entry which is preliminary data.</text>
</comment>
<evidence type="ECO:0000313" key="1">
    <source>
        <dbReference type="EMBL" id="KAL2057700.1"/>
    </source>
</evidence>
<proteinExistence type="predicted"/>
<keyword evidence="2" id="KW-1185">Reference proteome</keyword>